<keyword evidence="2" id="KW-0472">Membrane</keyword>
<dbReference type="EMBL" id="CP034549">
    <property type="protein sequence ID" value="AZQ45079.1"/>
    <property type="molecule type" value="Genomic_DNA"/>
</dbReference>
<name>A0A3S9N110_9FLAO</name>
<dbReference type="GO" id="GO:0051301">
    <property type="term" value="P:cell division"/>
    <property type="evidence" value="ECO:0007669"/>
    <property type="project" value="UniProtKB-KW"/>
</dbReference>
<keyword evidence="3" id="KW-0131">Cell cycle</keyword>
<dbReference type="OrthoDB" id="1466667at2"/>
<protein>
    <submittedName>
        <fullName evidence="3">Cell division protein</fullName>
    </submittedName>
</protein>
<dbReference type="KEGG" id="noj:EJ995_12870"/>
<gene>
    <name evidence="3" type="ORF">EJ995_12870</name>
</gene>
<keyword evidence="3" id="KW-0132">Cell division</keyword>
<accession>A0A3S9N110</accession>
<sequence length="238" mass="27458">MKQYENHIILSLVLVAIIALYGFADHRHESQKVEDVTVSFTDYKEPLISQENVNKLLIQSEDTLQNLTVEKLDLNRSELSLENNAMIRAAQVSVDLKGRMHVIVEQRVPVARIIADSSFYLDKENKIMPLSQEYAARVPLVMGYHSSDQDEVYELISFLRNDEYMESMVTQIDMSNSENVICSLRALDFDIALGNVEDLQTKFYNFKAMMAQLEKNEAMDEVKRLDLRFDNQVVVIKK</sequence>
<evidence type="ECO:0000313" key="4">
    <source>
        <dbReference type="Proteomes" id="UP000279600"/>
    </source>
</evidence>
<organism evidence="3 4">
    <name type="scientific">Nonlabens ponticola</name>
    <dbReference type="NCBI Taxonomy" id="2496866"/>
    <lineage>
        <taxon>Bacteria</taxon>
        <taxon>Pseudomonadati</taxon>
        <taxon>Bacteroidota</taxon>
        <taxon>Flavobacteriia</taxon>
        <taxon>Flavobacteriales</taxon>
        <taxon>Flavobacteriaceae</taxon>
        <taxon>Nonlabens</taxon>
    </lineage>
</organism>
<dbReference type="Gene3D" id="3.40.50.11690">
    <property type="entry name" value="Cell division protein FtsQ/DivIB"/>
    <property type="match status" value="1"/>
</dbReference>
<keyword evidence="4" id="KW-1185">Reference proteome</keyword>
<evidence type="ECO:0000313" key="3">
    <source>
        <dbReference type="EMBL" id="AZQ45079.1"/>
    </source>
</evidence>
<dbReference type="RefSeq" id="WP_126448787.1">
    <property type="nucleotide sequence ID" value="NZ_CP034549.1"/>
</dbReference>
<evidence type="ECO:0000256" key="1">
    <source>
        <dbReference type="SAM" id="Coils"/>
    </source>
</evidence>
<feature type="transmembrane region" description="Helical" evidence="2">
    <location>
        <begin position="6"/>
        <end position="24"/>
    </location>
</feature>
<dbReference type="InterPro" id="IPR045335">
    <property type="entry name" value="FtsQ_C_sf"/>
</dbReference>
<keyword evidence="2" id="KW-0812">Transmembrane</keyword>
<keyword evidence="2" id="KW-1133">Transmembrane helix</keyword>
<proteinExistence type="predicted"/>
<evidence type="ECO:0000256" key="2">
    <source>
        <dbReference type="SAM" id="Phobius"/>
    </source>
</evidence>
<feature type="coiled-coil region" evidence="1">
    <location>
        <begin position="196"/>
        <end position="228"/>
    </location>
</feature>
<dbReference type="Proteomes" id="UP000279600">
    <property type="component" value="Chromosome"/>
</dbReference>
<dbReference type="AlphaFoldDB" id="A0A3S9N110"/>
<keyword evidence="1" id="KW-0175">Coiled coil</keyword>
<reference evidence="3 4" key="1">
    <citation type="submission" date="2018-12" db="EMBL/GenBank/DDBJ databases">
        <title>Complete genome of Nonlabens sp. MJ115.</title>
        <authorList>
            <person name="Choi H.S."/>
            <person name="Jung J."/>
        </authorList>
    </citation>
    <scope>NUCLEOTIDE SEQUENCE [LARGE SCALE GENOMIC DNA]</scope>
    <source>
        <strain evidence="3 4">MJ115</strain>
    </source>
</reference>